<dbReference type="RefSeq" id="WP_123127118.1">
    <property type="nucleotide sequence ID" value="NZ_RJJD01000006.1"/>
</dbReference>
<evidence type="ECO:0000313" key="3">
    <source>
        <dbReference type="Proteomes" id="UP000272117"/>
    </source>
</evidence>
<dbReference type="AlphaFoldDB" id="A0A3M9MN53"/>
<protein>
    <submittedName>
        <fullName evidence="2">Uncharacterized protein</fullName>
    </submittedName>
</protein>
<dbReference type="Proteomes" id="UP000272117">
    <property type="component" value="Unassembled WGS sequence"/>
</dbReference>
<name>A0A3M9MN53_9BACT</name>
<keyword evidence="3" id="KW-1185">Reference proteome</keyword>
<evidence type="ECO:0000313" key="2">
    <source>
        <dbReference type="EMBL" id="RNI26635.1"/>
    </source>
</evidence>
<accession>A0A3M9MN53</accession>
<dbReference type="EMBL" id="RJJD01000006">
    <property type="protein sequence ID" value="RNI26635.1"/>
    <property type="molecule type" value="Genomic_DNA"/>
</dbReference>
<organism evidence="2 3">
    <name type="scientific">Rufibacter latericius</name>
    <dbReference type="NCBI Taxonomy" id="2487040"/>
    <lineage>
        <taxon>Bacteria</taxon>
        <taxon>Pseudomonadati</taxon>
        <taxon>Bacteroidota</taxon>
        <taxon>Cytophagia</taxon>
        <taxon>Cytophagales</taxon>
        <taxon>Hymenobacteraceae</taxon>
        <taxon>Rufibacter</taxon>
    </lineage>
</organism>
<gene>
    <name evidence="2" type="ORF">EFB08_11495</name>
</gene>
<reference evidence="2 3" key="1">
    <citation type="submission" date="2018-11" db="EMBL/GenBank/DDBJ databases">
        <title>Rufibacter latericius sp. nov., isolated from water in Baiyang Lake.</title>
        <authorList>
            <person name="Yang Y."/>
        </authorList>
    </citation>
    <scope>NUCLEOTIDE SEQUENCE [LARGE SCALE GENOMIC DNA]</scope>
    <source>
        <strain evidence="2 3">R-22-1c-1</strain>
    </source>
</reference>
<feature type="region of interest" description="Disordered" evidence="1">
    <location>
        <begin position="137"/>
        <end position="177"/>
    </location>
</feature>
<sequence>MTQQELLERARVWLAIPYPKNREEANRQELNTLYHAVTGRHADCSSCTNWLIRMAAKLTEYVASPESFTLQPTRTVTMATTSSKYRISKAAKENGAEIVVLNHNGTSEAINLNSMTDAQAERILKNKQFAHNVEVIKTKEGDAAPAKSTKSAPKAAAEAPAPAKAEPTAATGETGKE</sequence>
<dbReference type="OrthoDB" id="894258at2"/>
<feature type="compositionally biased region" description="Low complexity" evidence="1">
    <location>
        <begin position="143"/>
        <end position="177"/>
    </location>
</feature>
<proteinExistence type="predicted"/>
<comment type="caution">
    <text evidence="2">The sequence shown here is derived from an EMBL/GenBank/DDBJ whole genome shotgun (WGS) entry which is preliminary data.</text>
</comment>
<evidence type="ECO:0000256" key="1">
    <source>
        <dbReference type="SAM" id="MobiDB-lite"/>
    </source>
</evidence>